<dbReference type="Proteomes" id="UP000585507">
    <property type="component" value="Unassembled WGS sequence"/>
</dbReference>
<evidence type="ECO:0000256" key="3">
    <source>
        <dbReference type="ARBA" id="ARBA00022670"/>
    </source>
</evidence>
<dbReference type="GO" id="GO:0006508">
    <property type="term" value="P:proteolysis"/>
    <property type="evidence" value="ECO:0007669"/>
    <property type="project" value="UniProtKB-KW"/>
</dbReference>
<evidence type="ECO:0000256" key="7">
    <source>
        <dbReference type="SAM" id="MobiDB-lite"/>
    </source>
</evidence>
<gene>
    <name evidence="10" type="ORF">GGD55_001814</name>
</gene>
<dbReference type="InterPro" id="IPR027478">
    <property type="entry name" value="LdcA_N"/>
</dbReference>
<feature type="active site" description="Charge relay system" evidence="6">
    <location>
        <position position="286"/>
    </location>
</feature>
<reference evidence="10 11" key="1">
    <citation type="submission" date="2020-08" db="EMBL/GenBank/DDBJ databases">
        <title>Genomic Encyclopedia of Type Strains, Phase IV (KMG-V): Genome sequencing to study the core and pangenomes of soil and plant-associated prokaryotes.</title>
        <authorList>
            <person name="Whitman W."/>
        </authorList>
    </citation>
    <scope>NUCLEOTIDE SEQUENCE [LARGE SCALE GENOMIC DNA]</scope>
    <source>
        <strain evidence="10 11">SEMIA 4084</strain>
    </source>
</reference>
<keyword evidence="5" id="KW-0720">Serine protease</keyword>
<dbReference type="RefSeq" id="WP_018327036.1">
    <property type="nucleotide sequence ID" value="NZ_JACHBK010000004.1"/>
</dbReference>
<evidence type="ECO:0000256" key="6">
    <source>
        <dbReference type="PIRSR" id="PIRSR028757-1"/>
    </source>
</evidence>
<feature type="active site" description="Charge relay system" evidence="6">
    <location>
        <position position="219"/>
    </location>
</feature>
<feature type="region of interest" description="Disordered" evidence="7">
    <location>
        <begin position="290"/>
        <end position="312"/>
    </location>
</feature>
<feature type="active site" description="Nucleophile" evidence="6">
    <location>
        <position position="122"/>
    </location>
</feature>
<dbReference type="GO" id="GO:0008236">
    <property type="term" value="F:serine-type peptidase activity"/>
    <property type="evidence" value="ECO:0007669"/>
    <property type="project" value="UniProtKB-KW"/>
</dbReference>
<evidence type="ECO:0000256" key="2">
    <source>
        <dbReference type="ARBA" id="ARBA00022645"/>
    </source>
</evidence>
<sequence>MRGEIKSDSGQRSIIIPPKLKPGDRIRFVSPASAPDRDTIAARARSLKELGFRVDFGVHAFDRHAYLAGTDDERLDDMNAAFRDPDIRAIFATRGGKGSYRIADRLDFDAVRFDPKVLVGLSDITILHLMLLRRCGLVGIHGALFGDEGGVDIENRDAILRMLTARGRITIASRPGEPTGTLTTTGKAEGPLVGGNLDLIVTAAGWALPDLTGAVLLLEATDCYPGRVDRALTMLRKAGHLNGLSGVAVGQFMMVEPSRGRVIIDILRDHLERLSVPVLGGLPVGHGERPVSLPSGSMAELDADQGTLTIEH</sequence>
<organism evidence="10 11">
    <name type="scientific">Rhizobium giardinii</name>
    <dbReference type="NCBI Taxonomy" id="56731"/>
    <lineage>
        <taxon>Bacteria</taxon>
        <taxon>Pseudomonadati</taxon>
        <taxon>Pseudomonadota</taxon>
        <taxon>Alphaproteobacteria</taxon>
        <taxon>Hyphomicrobiales</taxon>
        <taxon>Rhizobiaceae</taxon>
        <taxon>Rhizobium/Agrobacterium group</taxon>
        <taxon>Rhizobium</taxon>
    </lineage>
</organism>
<dbReference type="SUPFAM" id="SSF52317">
    <property type="entry name" value="Class I glutamine amidotransferase-like"/>
    <property type="match status" value="1"/>
</dbReference>
<keyword evidence="11" id="KW-1185">Reference proteome</keyword>
<dbReference type="Gene3D" id="3.50.30.60">
    <property type="entry name" value="LD-carboxypeptidase A C-terminal domain-like"/>
    <property type="match status" value="1"/>
</dbReference>
<dbReference type="AlphaFoldDB" id="A0A7W8U956"/>
<dbReference type="PANTHER" id="PTHR30237:SF2">
    <property type="entry name" value="MUREIN TETRAPEPTIDE CARBOXYPEPTIDASE"/>
    <property type="match status" value="1"/>
</dbReference>
<dbReference type="InterPro" id="IPR003507">
    <property type="entry name" value="S66_fam"/>
</dbReference>
<protein>
    <submittedName>
        <fullName evidence="10">Muramoyltetrapeptide carboxypeptidase</fullName>
        <ecNumber evidence="10">3.4.17.13</ecNumber>
    </submittedName>
</protein>
<dbReference type="SUPFAM" id="SSF141986">
    <property type="entry name" value="LD-carboxypeptidase A C-terminal domain-like"/>
    <property type="match status" value="1"/>
</dbReference>
<name>A0A7W8U956_9HYPH</name>
<dbReference type="PANTHER" id="PTHR30237">
    <property type="entry name" value="MURAMOYLTETRAPEPTIDE CARBOXYPEPTIDASE"/>
    <property type="match status" value="1"/>
</dbReference>
<feature type="domain" description="LD-carboxypeptidase N-terminal" evidence="8">
    <location>
        <begin position="26"/>
        <end position="142"/>
    </location>
</feature>
<dbReference type="InterPro" id="IPR027461">
    <property type="entry name" value="Carboxypeptidase_A_C_sf"/>
</dbReference>
<accession>A0A7W8U956</accession>
<comment type="similarity">
    <text evidence="1">Belongs to the peptidase S66 family.</text>
</comment>
<evidence type="ECO:0000256" key="5">
    <source>
        <dbReference type="ARBA" id="ARBA00022825"/>
    </source>
</evidence>
<keyword evidence="4 10" id="KW-0378">Hydrolase</keyword>
<evidence type="ECO:0000259" key="9">
    <source>
        <dbReference type="Pfam" id="PF17676"/>
    </source>
</evidence>
<feature type="domain" description="LD-carboxypeptidase C-terminal" evidence="9">
    <location>
        <begin position="189"/>
        <end position="301"/>
    </location>
</feature>
<dbReference type="Pfam" id="PF02016">
    <property type="entry name" value="Peptidase_S66"/>
    <property type="match status" value="1"/>
</dbReference>
<dbReference type="GO" id="GO:0106415">
    <property type="term" value="F:muramoyltetrapeptide carboxypeptidase activity"/>
    <property type="evidence" value="ECO:0007669"/>
    <property type="project" value="UniProtKB-EC"/>
</dbReference>
<dbReference type="EC" id="3.4.17.13" evidence="10"/>
<evidence type="ECO:0000313" key="10">
    <source>
        <dbReference type="EMBL" id="MBB5535120.1"/>
    </source>
</evidence>
<dbReference type="Gene3D" id="3.40.50.10740">
    <property type="entry name" value="Class I glutamine amidotransferase-like"/>
    <property type="match status" value="1"/>
</dbReference>
<dbReference type="InterPro" id="IPR040449">
    <property type="entry name" value="Peptidase_S66_N"/>
</dbReference>
<dbReference type="InterPro" id="IPR040921">
    <property type="entry name" value="Peptidase_S66C"/>
</dbReference>
<dbReference type="EMBL" id="JACHBK010000004">
    <property type="protein sequence ID" value="MBB5535120.1"/>
    <property type="molecule type" value="Genomic_DNA"/>
</dbReference>
<proteinExistence type="inferred from homology"/>
<evidence type="ECO:0000313" key="11">
    <source>
        <dbReference type="Proteomes" id="UP000585507"/>
    </source>
</evidence>
<dbReference type="InterPro" id="IPR029062">
    <property type="entry name" value="Class_I_gatase-like"/>
</dbReference>
<dbReference type="Pfam" id="PF17676">
    <property type="entry name" value="Peptidase_S66C"/>
    <property type="match status" value="1"/>
</dbReference>
<evidence type="ECO:0000256" key="1">
    <source>
        <dbReference type="ARBA" id="ARBA00010233"/>
    </source>
</evidence>
<keyword evidence="2 10" id="KW-0121">Carboxypeptidase</keyword>
<evidence type="ECO:0000259" key="8">
    <source>
        <dbReference type="Pfam" id="PF02016"/>
    </source>
</evidence>
<dbReference type="CDD" id="cd07025">
    <property type="entry name" value="Peptidase_S66"/>
    <property type="match status" value="1"/>
</dbReference>
<comment type="caution">
    <text evidence="10">The sequence shown here is derived from an EMBL/GenBank/DDBJ whole genome shotgun (WGS) entry which is preliminary data.</text>
</comment>
<evidence type="ECO:0000256" key="4">
    <source>
        <dbReference type="ARBA" id="ARBA00022801"/>
    </source>
</evidence>
<keyword evidence="3" id="KW-0645">Protease</keyword>
<dbReference type="PIRSF" id="PIRSF028757">
    <property type="entry name" value="LD-carboxypeptidase"/>
    <property type="match status" value="1"/>
</dbReference>